<dbReference type="Proteomes" id="UP001242129">
    <property type="component" value="Unassembled WGS sequence"/>
</dbReference>
<sequence>MFKQVGPPLLSGKERHFKDVQHILLECKKHQSASLDVVLIFDSAELAEHQNKLSEHVVELWTKTVEAEMKKRGNQMNFGQLEDLAHSISLIPTHEQLAVKYLFIKNSKMAKDKLVISDLIPFFISQAIFLQDVSSDQRYKLSMSQYLTNLFVKKESVSKKPLRSTVKKMPLKLEEHTTKLSLTIDESVT</sequence>
<gene>
    <name evidence="1" type="ORF">Q8G51_06570</name>
</gene>
<dbReference type="EMBL" id="JAUUUS010000079">
    <property type="protein sequence ID" value="MDP1447480.1"/>
    <property type="molecule type" value="Genomic_DNA"/>
</dbReference>
<reference evidence="1" key="1">
    <citation type="submission" date="2023-07" db="EMBL/GenBank/DDBJ databases">
        <title>Dynamics of blaOXA-23 gene transmission in Acinetobacter spp. from contaminated veterinary surfaces.</title>
        <authorList>
            <person name="Moreira Da Silva J."/>
            <person name="Menezes J."/>
            <person name="Fernandes L."/>
            <person name="Marques C."/>
            <person name="Amaral A."/>
            <person name="Timofte D."/>
            <person name="Pomba C."/>
        </authorList>
    </citation>
    <scope>NUCLEOTIDE SEQUENCE</scope>
    <source>
        <strain evidence="1">CMVB11Z4A1</strain>
    </source>
</reference>
<evidence type="ECO:0000313" key="2">
    <source>
        <dbReference type="Proteomes" id="UP001242129"/>
    </source>
</evidence>
<protein>
    <submittedName>
        <fullName evidence="1">Uncharacterized protein</fullName>
    </submittedName>
</protein>
<dbReference type="AlphaFoldDB" id="A0AAW8AX61"/>
<evidence type="ECO:0000313" key="1">
    <source>
        <dbReference type="EMBL" id="MDP1447480.1"/>
    </source>
</evidence>
<comment type="caution">
    <text evidence="1">The sequence shown here is derived from an EMBL/GenBank/DDBJ whole genome shotgun (WGS) entry which is preliminary data.</text>
</comment>
<accession>A0AAW8AX61</accession>
<proteinExistence type="predicted"/>
<name>A0AAW8AX61_ACILW</name>
<dbReference type="RefSeq" id="WP_305158828.1">
    <property type="nucleotide sequence ID" value="NZ_JAUUUT010000068.1"/>
</dbReference>
<organism evidence="1 2">
    <name type="scientific">Acinetobacter lwoffii</name>
    <dbReference type="NCBI Taxonomy" id="28090"/>
    <lineage>
        <taxon>Bacteria</taxon>
        <taxon>Pseudomonadati</taxon>
        <taxon>Pseudomonadota</taxon>
        <taxon>Gammaproteobacteria</taxon>
        <taxon>Moraxellales</taxon>
        <taxon>Moraxellaceae</taxon>
        <taxon>Acinetobacter</taxon>
    </lineage>
</organism>